<feature type="region of interest" description="Disordered" evidence="1">
    <location>
        <begin position="127"/>
        <end position="163"/>
    </location>
</feature>
<evidence type="ECO:0000313" key="4">
    <source>
        <dbReference type="Proteomes" id="UP000252519"/>
    </source>
</evidence>
<keyword evidence="4" id="KW-1185">Reference proteome</keyword>
<feature type="region of interest" description="Disordered" evidence="1">
    <location>
        <begin position="71"/>
        <end position="114"/>
    </location>
</feature>
<evidence type="ECO:0000313" key="3">
    <source>
        <dbReference type="EMBL" id="RCN40373.1"/>
    </source>
</evidence>
<keyword evidence="2" id="KW-0472">Membrane</keyword>
<feature type="transmembrane region" description="Helical" evidence="2">
    <location>
        <begin position="169"/>
        <end position="191"/>
    </location>
</feature>
<evidence type="ECO:0000256" key="2">
    <source>
        <dbReference type="SAM" id="Phobius"/>
    </source>
</evidence>
<proteinExistence type="predicted"/>
<accession>A0A368G7H5</accession>
<feature type="compositionally biased region" description="Basic and acidic residues" evidence="1">
    <location>
        <begin position="76"/>
        <end position="114"/>
    </location>
</feature>
<comment type="caution">
    <text evidence="3">The sequence shown here is derived from an EMBL/GenBank/DDBJ whole genome shotgun (WGS) entry which is preliminary data.</text>
</comment>
<reference evidence="3 4" key="1">
    <citation type="submission" date="2014-10" db="EMBL/GenBank/DDBJ databases">
        <title>Draft genome of the hookworm Ancylostoma caninum.</title>
        <authorList>
            <person name="Mitreva M."/>
        </authorList>
    </citation>
    <scope>NUCLEOTIDE SEQUENCE [LARGE SCALE GENOMIC DNA]</scope>
    <source>
        <strain evidence="3 4">Baltimore</strain>
    </source>
</reference>
<sequence length="201" mass="22405">MAFRLVLDCVQQQVSRRICSTVIRRTYCNEKVFKSLLADTRVASPFADPSKTIASPVVVDTVKHFSVAREAPTDDCDIKSSKAKTERPPDPKPSETTKEVPKEPKKPVVKEEPERLSAIEELNLLKETLSKGDDQSDSGGSKGSGDEHTFDEEAEKEKRRKRLERNTRIGGFVLFGSTVAGLVSFCLYYVYDDGFRSKQAG</sequence>
<organism evidence="3 4">
    <name type="scientific">Ancylostoma caninum</name>
    <name type="common">Dog hookworm</name>
    <dbReference type="NCBI Taxonomy" id="29170"/>
    <lineage>
        <taxon>Eukaryota</taxon>
        <taxon>Metazoa</taxon>
        <taxon>Ecdysozoa</taxon>
        <taxon>Nematoda</taxon>
        <taxon>Chromadorea</taxon>
        <taxon>Rhabditida</taxon>
        <taxon>Rhabditina</taxon>
        <taxon>Rhabditomorpha</taxon>
        <taxon>Strongyloidea</taxon>
        <taxon>Ancylostomatidae</taxon>
        <taxon>Ancylostomatinae</taxon>
        <taxon>Ancylostoma</taxon>
    </lineage>
</organism>
<name>A0A368G7H5_ANCCA</name>
<dbReference type="EMBL" id="JOJR01000288">
    <property type="protein sequence ID" value="RCN40373.1"/>
    <property type="molecule type" value="Genomic_DNA"/>
</dbReference>
<dbReference type="OrthoDB" id="10585845at2759"/>
<keyword evidence="2" id="KW-1133">Transmembrane helix</keyword>
<evidence type="ECO:0000256" key="1">
    <source>
        <dbReference type="SAM" id="MobiDB-lite"/>
    </source>
</evidence>
<dbReference type="Proteomes" id="UP000252519">
    <property type="component" value="Unassembled WGS sequence"/>
</dbReference>
<keyword evidence="2" id="KW-0812">Transmembrane</keyword>
<dbReference type="AlphaFoldDB" id="A0A368G7H5"/>
<dbReference type="STRING" id="29170.A0A368G7H5"/>
<gene>
    <name evidence="3" type="ORF">ANCCAN_13695</name>
</gene>
<protein>
    <submittedName>
        <fullName evidence="3">Uncharacterized protein</fullName>
    </submittedName>
</protein>